<gene>
    <name evidence="2" type="ORF">NPIL_614271</name>
</gene>
<evidence type="ECO:0000256" key="1">
    <source>
        <dbReference type="SAM" id="Phobius"/>
    </source>
</evidence>
<evidence type="ECO:0000313" key="2">
    <source>
        <dbReference type="EMBL" id="GFS71662.1"/>
    </source>
</evidence>
<comment type="caution">
    <text evidence="2">The sequence shown here is derived from an EMBL/GenBank/DDBJ whole genome shotgun (WGS) entry which is preliminary data.</text>
</comment>
<dbReference type="AlphaFoldDB" id="A0A8X6MPV6"/>
<feature type="non-terminal residue" evidence="2">
    <location>
        <position position="1"/>
    </location>
</feature>
<protein>
    <recommendedName>
        <fullName evidence="4">EGF-like domain-containing protein</fullName>
    </recommendedName>
</protein>
<evidence type="ECO:0008006" key="4">
    <source>
        <dbReference type="Google" id="ProtNLM"/>
    </source>
</evidence>
<reference evidence="2" key="1">
    <citation type="submission" date="2020-08" db="EMBL/GenBank/DDBJ databases">
        <title>Multicomponent nature underlies the extraordinary mechanical properties of spider dragline silk.</title>
        <authorList>
            <person name="Kono N."/>
            <person name="Nakamura H."/>
            <person name="Mori M."/>
            <person name="Yoshida Y."/>
            <person name="Ohtoshi R."/>
            <person name="Malay A.D."/>
            <person name="Moran D.A.P."/>
            <person name="Tomita M."/>
            <person name="Numata K."/>
            <person name="Arakawa K."/>
        </authorList>
    </citation>
    <scope>NUCLEOTIDE SEQUENCE</scope>
</reference>
<sequence>CDEGYTGFRCDQSKSNNIWDIIQVTISLATLFFIFGIFCYMCRRKK</sequence>
<keyword evidence="1" id="KW-0472">Membrane</keyword>
<dbReference type="EMBL" id="BMAW01095749">
    <property type="protein sequence ID" value="GFS71662.1"/>
    <property type="molecule type" value="Genomic_DNA"/>
</dbReference>
<feature type="transmembrane region" description="Helical" evidence="1">
    <location>
        <begin position="21"/>
        <end position="42"/>
    </location>
</feature>
<name>A0A8X6MPV6_NEPPI</name>
<keyword evidence="3" id="KW-1185">Reference proteome</keyword>
<proteinExistence type="predicted"/>
<dbReference type="Proteomes" id="UP000887013">
    <property type="component" value="Unassembled WGS sequence"/>
</dbReference>
<keyword evidence="1" id="KW-0812">Transmembrane</keyword>
<organism evidence="2 3">
    <name type="scientific">Nephila pilipes</name>
    <name type="common">Giant wood spider</name>
    <name type="synonym">Nephila maculata</name>
    <dbReference type="NCBI Taxonomy" id="299642"/>
    <lineage>
        <taxon>Eukaryota</taxon>
        <taxon>Metazoa</taxon>
        <taxon>Ecdysozoa</taxon>
        <taxon>Arthropoda</taxon>
        <taxon>Chelicerata</taxon>
        <taxon>Arachnida</taxon>
        <taxon>Araneae</taxon>
        <taxon>Araneomorphae</taxon>
        <taxon>Entelegynae</taxon>
        <taxon>Araneoidea</taxon>
        <taxon>Nephilidae</taxon>
        <taxon>Nephila</taxon>
    </lineage>
</organism>
<evidence type="ECO:0000313" key="3">
    <source>
        <dbReference type="Proteomes" id="UP000887013"/>
    </source>
</evidence>
<accession>A0A8X6MPV6</accession>
<keyword evidence="1" id="KW-1133">Transmembrane helix</keyword>